<organism evidence="3 4">
    <name type="scientific">Prosthecobacter fusiformis</name>
    <dbReference type="NCBI Taxonomy" id="48464"/>
    <lineage>
        <taxon>Bacteria</taxon>
        <taxon>Pseudomonadati</taxon>
        <taxon>Verrucomicrobiota</taxon>
        <taxon>Verrucomicrobiia</taxon>
        <taxon>Verrucomicrobiales</taxon>
        <taxon>Verrucomicrobiaceae</taxon>
        <taxon>Prosthecobacter</taxon>
    </lineage>
</organism>
<keyword evidence="4" id="KW-1185">Reference proteome</keyword>
<dbReference type="SUPFAM" id="SSF51621">
    <property type="entry name" value="Phosphoenolpyruvate/pyruvate domain"/>
    <property type="match status" value="1"/>
</dbReference>
<reference evidence="3 4" key="1">
    <citation type="submission" date="2019-03" db="EMBL/GenBank/DDBJ databases">
        <title>Genomic Encyclopedia of Archaeal and Bacterial Type Strains, Phase II (KMG-II): from individual species to whole genera.</title>
        <authorList>
            <person name="Goeker M."/>
        </authorList>
    </citation>
    <scope>NUCLEOTIDE SEQUENCE [LARGE SCALE GENOMIC DNA]</scope>
    <source>
        <strain evidence="3 4">ATCC 25309</strain>
    </source>
</reference>
<dbReference type="PRINTS" id="PR00150">
    <property type="entry name" value="PEPCARBXLASE"/>
</dbReference>
<protein>
    <recommendedName>
        <fullName evidence="2">Phosphoenolpyruvate carboxylase</fullName>
    </recommendedName>
</protein>
<keyword evidence="3" id="KW-0670">Pyruvate</keyword>
<dbReference type="GO" id="GO:0006099">
    <property type="term" value="P:tricarboxylic acid cycle"/>
    <property type="evidence" value="ECO:0007669"/>
    <property type="project" value="InterPro"/>
</dbReference>
<dbReference type="GO" id="GO:0005829">
    <property type="term" value="C:cytosol"/>
    <property type="evidence" value="ECO:0007669"/>
    <property type="project" value="TreeGrafter"/>
</dbReference>
<dbReference type="AlphaFoldDB" id="A0A4R7S041"/>
<comment type="function">
    <text evidence="1">Forms oxaloacetate, a four-carbon dicarboxylic acid source for the tricarboxylic acid cycle.</text>
</comment>
<dbReference type="Pfam" id="PF00311">
    <property type="entry name" value="PEPcase"/>
    <property type="match status" value="1"/>
</dbReference>
<evidence type="ECO:0000256" key="1">
    <source>
        <dbReference type="ARBA" id="ARBA00003670"/>
    </source>
</evidence>
<dbReference type="OrthoDB" id="9768133at2"/>
<dbReference type="InterPro" id="IPR015813">
    <property type="entry name" value="Pyrv/PenolPyrv_kinase-like_dom"/>
</dbReference>
<evidence type="ECO:0000313" key="3">
    <source>
        <dbReference type="EMBL" id="TDU70796.1"/>
    </source>
</evidence>
<sequence>MIPTNPLREHGFRLLEDELKFLMDAFANVLRRLGEPALAEKLPWAGKCEGIGDSPDRALGQAYSIAFQMLNIVEERAAAQVRRLREKDKGPQAEKGLWPDNLREMQALGLSQEELIDVLREVLVEPVLTAHPTEAKRETVRELHLEIYSLMNRHENPAYTPREQARLQTHLETRLENLWRTGEIHVTRPTIDAELQNALHYLREVFPEALSRAHTHLREAWISAGYDAASVDSLPPLLRFGTWIGGDRDGHPFVTSEVTEKSLSSLRANALRIQRRSLEALAFQSPLSSLFQKTPQALEALIERLTTSLQAEPAVDLAYILERNKEEPWRAAIYLMRAKIVLATDKPDSPAAYTEAPQLDADLMAYAESLEAVGASTLVQEFIVPFRRQLLAFGFHSAILDIRQNSAFHEKALDQLMGTAGLLGGRPLSEWSLSEKRAFLEKELLSPRPFLAPGMKAGPEADTVLACFRVVATHLAKYGPAGLGALIVSMTKNVEDLLTVYILAREAGLTEWSAEGLRCPLPVTPLFETMDDLEAGPGIVEEFLSHDVTKRSLKKDKKTFQMMVGYSDSNKDCGILASQWALHRAQTALASTCAAHGVNPVFFHGRGGTVGRGAGPTHWFMEALPQGSLGGWLRMTEQGETIAQKYAHLGSAVYNTELLMASAAAATARHRHAKGEPLAIHSTMDRLAAWSRDAYRGLLHAPDFMRFYRAATPIDALEHARIGSRPSRRTGQATLDDLRAIPWVFSWTQSRFYLPGWFGAGSALEKLRSEDTAAFEELRTQLRGSPFLRYVLTNIESSLVSANPDLMRLYASLVPDDMVRETFLGTILAEYTRTRELLEDIFQGTFADRRPRLAYTLDIREEPLRVLHHQQVNLLREWRACLAAGENEGAEAMLPDMLISVNALASGLRTTG</sequence>
<evidence type="ECO:0000256" key="2">
    <source>
        <dbReference type="ARBA" id="ARBA00022419"/>
    </source>
</evidence>
<dbReference type="GO" id="GO:0015977">
    <property type="term" value="P:carbon fixation"/>
    <property type="evidence" value="ECO:0007669"/>
    <property type="project" value="InterPro"/>
</dbReference>
<dbReference type="GO" id="GO:0008964">
    <property type="term" value="F:phosphoenolpyruvate carboxylase activity"/>
    <property type="evidence" value="ECO:0007669"/>
    <property type="project" value="InterPro"/>
</dbReference>
<dbReference type="PANTHER" id="PTHR30523:SF32">
    <property type="entry name" value="PHOSPHOENOLPYRUVATE CARBOXYLASE"/>
    <property type="match status" value="1"/>
</dbReference>
<dbReference type="Proteomes" id="UP000295662">
    <property type="component" value="Unassembled WGS sequence"/>
</dbReference>
<accession>A0A4R7S041</accession>
<evidence type="ECO:0000313" key="4">
    <source>
        <dbReference type="Proteomes" id="UP000295662"/>
    </source>
</evidence>
<dbReference type="PANTHER" id="PTHR30523">
    <property type="entry name" value="PHOSPHOENOLPYRUVATE CARBOXYLASE"/>
    <property type="match status" value="1"/>
</dbReference>
<name>A0A4R7S041_9BACT</name>
<gene>
    <name evidence="3" type="ORF">EI77_02845</name>
</gene>
<dbReference type="RefSeq" id="WP_133795884.1">
    <property type="nucleotide sequence ID" value="NZ_SOCA01000004.1"/>
</dbReference>
<dbReference type="EMBL" id="SOCA01000004">
    <property type="protein sequence ID" value="TDU70796.1"/>
    <property type="molecule type" value="Genomic_DNA"/>
</dbReference>
<dbReference type="InterPro" id="IPR021135">
    <property type="entry name" value="PEP_COase"/>
</dbReference>
<comment type="caution">
    <text evidence="3">The sequence shown here is derived from an EMBL/GenBank/DDBJ whole genome shotgun (WGS) entry which is preliminary data.</text>
</comment>
<proteinExistence type="predicted"/>